<evidence type="ECO:0000256" key="1">
    <source>
        <dbReference type="SAM" id="MobiDB-lite"/>
    </source>
</evidence>
<evidence type="ECO:0000313" key="3">
    <source>
        <dbReference type="WBParaSite" id="MBELARI_LOCUS20501"/>
    </source>
</evidence>
<evidence type="ECO:0000313" key="2">
    <source>
        <dbReference type="Proteomes" id="UP000887575"/>
    </source>
</evidence>
<feature type="compositionally biased region" description="Basic and acidic residues" evidence="1">
    <location>
        <begin position="212"/>
        <end position="223"/>
    </location>
</feature>
<protein>
    <submittedName>
        <fullName evidence="3">Uncharacterized protein</fullName>
    </submittedName>
</protein>
<reference evidence="3" key="1">
    <citation type="submission" date="2024-02" db="UniProtKB">
        <authorList>
            <consortium name="WormBaseParasite"/>
        </authorList>
    </citation>
    <scope>IDENTIFICATION</scope>
</reference>
<accession>A0AAF3F4A3</accession>
<feature type="region of interest" description="Disordered" evidence="1">
    <location>
        <begin position="212"/>
        <end position="243"/>
    </location>
</feature>
<dbReference type="WBParaSite" id="MBELARI_LOCUS20501">
    <property type="protein sequence ID" value="MBELARI_LOCUS20501"/>
    <property type="gene ID" value="MBELARI_LOCUS20501"/>
</dbReference>
<dbReference type="PANTHER" id="PTHR31578">
    <property type="entry name" value="PROTEIN CBG21223-RELATED"/>
    <property type="match status" value="1"/>
</dbReference>
<keyword evidence="2" id="KW-1185">Reference proteome</keyword>
<name>A0AAF3F4A3_9BILA</name>
<proteinExistence type="predicted"/>
<dbReference type="Proteomes" id="UP000887575">
    <property type="component" value="Unassembled WGS sequence"/>
</dbReference>
<organism evidence="2 3">
    <name type="scientific">Mesorhabditis belari</name>
    <dbReference type="NCBI Taxonomy" id="2138241"/>
    <lineage>
        <taxon>Eukaryota</taxon>
        <taxon>Metazoa</taxon>
        <taxon>Ecdysozoa</taxon>
        <taxon>Nematoda</taxon>
        <taxon>Chromadorea</taxon>
        <taxon>Rhabditida</taxon>
        <taxon>Rhabditina</taxon>
        <taxon>Rhabditomorpha</taxon>
        <taxon>Rhabditoidea</taxon>
        <taxon>Rhabditidae</taxon>
        <taxon>Mesorhabditinae</taxon>
        <taxon>Mesorhabditis</taxon>
    </lineage>
</organism>
<dbReference type="SUPFAM" id="SSF141739">
    <property type="entry name" value="MFPT repeat-like"/>
    <property type="match status" value="1"/>
</dbReference>
<dbReference type="PANTHER" id="PTHR31578:SF3">
    <property type="entry name" value="NEMATODE SPECIFIC PEPTIDE FAMILY"/>
    <property type="match status" value="1"/>
</dbReference>
<dbReference type="InterPro" id="IPR021010">
    <property type="entry name" value="Cytosolic_motility_protein"/>
</dbReference>
<dbReference type="Pfam" id="PF12150">
    <property type="entry name" value="MFP2b"/>
    <property type="match status" value="1"/>
</dbReference>
<feature type="compositionally biased region" description="Polar residues" evidence="1">
    <location>
        <begin position="225"/>
        <end position="243"/>
    </location>
</feature>
<sequence length="243" mass="27221">MFVIARELKGGPPNCEGANCSKGPPRPVIRVMLNEWADFRMGDPWLNKKLVKALGKALDSLPGESSEQYVALWYQCGEPVMGRIWNDGGKITANFAHGGNEYKKDVGSLQTSQCNYQKFDSIAFVKLRLLTALVILVRCLEWILQKMILIYEKTPMIYNAARFCYEKPDVTKDLIRTSLHLAYVSYQNGLWTLSDAFDAFFGNSIGKMNELEEKADEKAERGGKSPNSPTKSPATPSKAQKVE</sequence>
<dbReference type="AlphaFoldDB" id="A0AAF3F4A3"/>